<sequence length="323" mass="36392">MRPFSAVPYPRQDEIHADEDGMGFALRMATRNCITFHDLARHFASPGHLYLPAQSASAIAFMFGCTPAKLCHAFVQRQFRGCSVGAHFLGFDFLRPYHLRQTHPQLCPICIREQARALAIWSVSLVTACPVHGIRLIEHCACGRPISWRRPSIDTCECGLHLTDAYQHTEQADPREVEVARQATYLLGTAHFRLHARDAILGVFDDVSIDTYLRLIWAFGIVEENQSTKPRSANRLLPTDEASMVCCRAHDRFVQLISTRSGRLEVNVHTNAFASLRLDYTSASDVRMIESIAGKLDERSGAMPRRRCRLTNPQLQLFGEADD</sequence>
<accession>A0A6P2S6V9</accession>
<dbReference type="AlphaFoldDB" id="A0A6P2S6V9"/>
<protein>
    <recommendedName>
        <fullName evidence="1">TniQ domain-containing protein</fullName>
    </recommendedName>
</protein>
<evidence type="ECO:0000259" key="1">
    <source>
        <dbReference type="Pfam" id="PF06527"/>
    </source>
</evidence>
<dbReference type="InterPro" id="IPR009492">
    <property type="entry name" value="TniQ"/>
</dbReference>
<organism evidence="2 3">
    <name type="scientific">Burkholderia lata (strain ATCC 17760 / DSM 23089 / LMG 22485 / NCIMB 9086 / R18194 / 383)</name>
    <dbReference type="NCBI Taxonomy" id="482957"/>
    <lineage>
        <taxon>Bacteria</taxon>
        <taxon>Pseudomonadati</taxon>
        <taxon>Pseudomonadota</taxon>
        <taxon>Betaproteobacteria</taxon>
        <taxon>Burkholderiales</taxon>
        <taxon>Burkholderiaceae</taxon>
        <taxon>Burkholderia</taxon>
        <taxon>Burkholderia cepacia complex</taxon>
    </lineage>
</organism>
<gene>
    <name evidence="2" type="ORF">BLA6863_07103</name>
</gene>
<dbReference type="Proteomes" id="UP000494170">
    <property type="component" value="Unassembled WGS sequence"/>
</dbReference>
<name>A0A6P2S6V9_BURL3</name>
<evidence type="ECO:0000313" key="2">
    <source>
        <dbReference type="EMBL" id="VWC41928.1"/>
    </source>
</evidence>
<evidence type="ECO:0000313" key="3">
    <source>
        <dbReference type="Proteomes" id="UP000494170"/>
    </source>
</evidence>
<proteinExistence type="predicted"/>
<dbReference type="Pfam" id="PF06527">
    <property type="entry name" value="TniQ"/>
    <property type="match status" value="1"/>
</dbReference>
<dbReference type="EMBL" id="CABVPY010000082">
    <property type="protein sequence ID" value="VWC41928.1"/>
    <property type="molecule type" value="Genomic_DNA"/>
</dbReference>
<feature type="domain" description="TniQ" evidence="1">
    <location>
        <begin position="13"/>
        <end position="136"/>
    </location>
</feature>
<dbReference type="RefSeq" id="WP_174947043.1">
    <property type="nucleotide sequence ID" value="NZ_CABVPY010000082.1"/>
</dbReference>
<reference evidence="2 3" key="1">
    <citation type="submission" date="2019-09" db="EMBL/GenBank/DDBJ databases">
        <authorList>
            <person name="Depoorter E."/>
        </authorList>
    </citation>
    <scope>NUCLEOTIDE SEQUENCE [LARGE SCALE GENOMIC DNA]</scope>
    <source>
        <strain evidence="2">LMG 6863</strain>
    </source>
</reference>